<sequence length="127" mass="14658">MYTQTYRFIIVGILNTIVGFGVYAIYLHFINNNYLQALITSHIIGVAHSYIWNNKWTFTMNKISFKSIVRFISVYAITFFVNLLLLSLFIDRIGTNKLIGQGLALFITTLVSYTGHKYWSFANPKKS</sequence>
<organism evidence="8 9">
    <name type="scientific">Paenibacillus tianjinensis</name>
    <dbReference type="NCBI Taxonomy" id="2810347"/>
    <lineage>
        <taxon>Bacteria</taxon>
        <taxon>Bacillati</taxon>
        <taxon>Bacillota</taxon>
        <taxon>Bacilli</taxon>
        <taxon>Bacillales</taxon>
        <taxon>Paenibacillaceae</taxon>
        <taxon>Paenibacillus</taxon>
    </lineage>
</organism>
<dbReference type="InterPro" id="IPR007267">
    <property type="entry name" value="GtrA_DPMS_TM"/>
</dbReference>
<evidence type="ECO:0000256" key="6">
    <source>
        <dbReference type="SAM" id="Phobius"/>
    </source>
</evidence>
<dbReference type="Proteomes" id="UP000663452">
    <property type="component" value="Chromosome"/>
</dbReference>
<name>A0ABX7LCZ2_9BACL</name>
<feature type="transmembrane region" description="Helical" evidence="6">
    <location>
        <begin position="72"/>
        <end position="90"/>
    </location>
</feature>
<evidence type="ECO:0000256" key="4">
    <source>
        <dbReference type="ARBA" id="ARBA00022989"/>
    </source>
</evidence>
<comment type="similarity">
    <text evidence="2">Belongs to the GtrA family.</text>
</comment>
<evidence type="ECO:0000256" key="5">
    <source>
        <dbReference type="ARBA" id="ARBA00023136"/>
    </source>
</evidence>
<comment type="subcellular location">
    <subcellularLocation>
        <location evidence="1">Membrane</location>
        <topology evidence="1">Multi-pass membrane protein</topology>
    </subcellularLocation>
</comment>
<dbReference type="InterPro" id="IPR051401">
    <property type="entry name" value="GtrA_CellWall_Glycosyl"/>
</dbReference>
<feature type="transmembrane region" description="Helical" evidence="6">
    <location>
        <begin position="6"/>
        <end position="27"/>
    </location>
</feature>
<reference evidence="8 9" key="1">
    <citation type="submission" date="2021-02" db="EMBL/GenBank/DDBJ databases">
        <title>Paenibacillus tianjinensis sp. nov.</title>
        <authorList>
            <person name="Liu H."/>
        </authorList>
    </citation>
    <scope>NUCLEOTIDE SEQUENCE [LARGE SCALE GENOMIC DNA]</scope>
    <source>
        <strain evidence="8 9">TB2019</strain>
    </source>
</reference>
<keyword evidence="3 6" id="KW-0812">Transmembrane</keyword>
<evidence type="ECO:0000256" key="3">
    <source>
        <dbReference type="ARBA" id="ARBA00022692"/>
    </source>
</evidence>
<proteinExistence type="inferred from homology"/>
<dbReference type="PANTHER" id="PTHR38459:SF1">
    <property type="entry name" value="PROPHAGE BACTOPRENOL-LINKED GLUCOSE TRANSLOCASE HOMOLOG"/>
    <property type="match status" value="1"/>
</dbReference>
<dbReference type="RefSeq" id="WP_206102198.1">
    <property type="nucleotide sequence ID" value="NZ_CP070969.1"/>
</dbReference>
<keyword evidence="9" id="KW-1185">Reference proteome</keyword>
<dbReference type="Pfam" id="PF04138">
    <property type="entry name" value="GtrA_DPMS_TM"/>
    <property type="match status" value="1"/>
</dbReference>
<dbReference type="PANTHER" id="PTHR38459">
    <property type="entry name" value="PROPHAGE BACTOPRENOL-LINKED GLUCOSE TRANSLOCASE HOMOLOG"/>
    <property type="match status" value="1"/>
</dbReference>
<feature type="transmembrane region" description="Helical" evidence="6">
    <location>
        <begin position="102"/>
        <end position="119"/>
    </location>
</feature>
<keyword evidence="5 6" id="KW-0472">Membrane</keyword>
<evidence type="ECO:0000313" key="9">
    <source>
        <dbReference type="Proteomes" id="UP000663452"/>
    </source>
</evidence>
<evidence type="ECO:0000256" key="1">
    <source>
        <dbReference type="ARBA" id="ARBA00004141"/>
    </source>
</evidence>
<dbReference type="EMBL" id="CP070969">
    <property type="protein sequence ID" value="QSF44669.1"/>
    <property type="molecule type" value="Genomic_DNA"/>
</dbReference>
<gene>
    <name evidence="8" type="ORF">JRJ22_26545</name>
</gene>
<feature type="transmembrane region" description="Helical" evidence="6">
    <location>
        <begin position="34"/>
        <end position="52"/>
    </location>
</feature>
<keyword evidence="4 6" id="KW-1133">Transmembrane helix</keyword>
<evidence type="ECO:0000313" key="8">
    <source>
        <dbReference type="EMBL" id="QSF44669.1"/>
    </source>
</evidence>
<evidence type="ECO:0000259" key="7">
    <source>
        <dbReference type="Pfam" id="PF04138"/>
    </source>
</evidence>
<evidence type="ECO:0000256" key="2">
    <source>
        <dbReference type="ARBA" id="ARBA00009399"/>
    </source>
</evidence>
<accession>A0ABX7LCZ2</accession>
<feature type="domain" description="GtrA/DPMS transmembrane" evidence="7">
    <location>
        <begin position="7"/>
        <end position="121"/>
    </location>
</feature>
<protein>
    <submittedName>
        <fullName evidence="8">GtrA family protein</fullName>
    </submittedName>
</protein>